<dbReference type="SUPFAM" id="SSF55874">
    <property type="entry name" value="ATPase domain of HSP90 chaperone/DNA topoisomerase II/histidine kinase"/>
    <property type="match status" value="1"/>
</dbReference>
<feature type="compositionally biased region" description="Basic and acidic residues" evidence="6">
    <location>
        <begin position="686"/>
        <end position="702"/>
    </location>
</feature>
<feature type="transmembrane region" description="Helical" evidence="7">
    <location>
        <begin position="293"/>
        <end position="318"/>
    </location>
</feature>
<evidence type="ECO:0000256" key="2">
    <source>
        <dbReference type="ARBA" id="ARBA00012438"/>
    </source>
</evidence>
<evidence type="ECO:0000256" key="5">
    <source>
        <dbReference type="ARBA" id="ARBA00022777"/>
    </source>
</evidence>
<feature type="region of interest" description="Disordered" evidence="6">
    <location>
        <begin position="623"/>
        <end position="720"/>
    </location>
</feature>
<dbReference type="InterPro" id="IPR013587">
    <property type="entry name" value="Nitrate/nitrite_sensing"/>
</dbReference>
<name>A0ABW2XX30_9ACTN</name>
<evidence type="ECO:0000256" key="4">
    <source>
        <dbReference type="ARBA" id="ARBA00022679"/>
    </source>
</evidence>
<feature type="compositionally biased region" description="Low complexity" evidence="6">
    <location>
        <begin position="733"/>
        <end position="743"/>
    </location>
</feature>
<keyword evidence="4" id="KW-0808">Transferase</keyword>
<reference evidence="10" key="1">
    <citation type="journal article" date="2019" name="Int. J. Syst. Evol. Microbiol.">
        <title>The Global Catalogue of Microorganisms (GCM) 10K type strain sequencing project: providing services to taxonomists for standard genome sequencing and annotation.</title>
        <authorList>
            <consortium name="The Broad Institute Genomics Platform"/>
            <consortium name="The Broad Institute Genome Sequencing Center for Infectious Disease"/>
            <person name="Wu L."/>
            <person name="Ma J."/>
        </authorList>
    </citation>
    <scope>NUCLEOTIDE SEQUENCE [LARGE SCALE GENOMIC DNA]</scope>
    <source>
        <strain evidence="10">JCM 9371</strain>
    </source>
</reference>
<evidence type="ECO:0000256" key="1">
    <source>
        <dbReference type="ARBA" id="ARBA00000085"/>
    </source>
</evidence>
<dbReference type="Gene3D" id="6.10.340.10">
    <property type="match status" value="1"/>
</dbReference>
<keyword evidence="7" id="KW-0812">Transmembrane</keyword>
<evidence type="ECO:0000259" key="8">
    <source>
        <dbReference type="SMART" id="SM00387"/>
    </source>
</evidence>
<dbReference type="SMART" id="SM00387">
    <property type="entry name" value="HATPase_c"/>
    <property type="match status" value="1"/>
</dbReference>
<evidence type="ECO:0000256" key="3">
    <source>
        <dbReference type="ARBA" id="ARBA00022553"/>
    </source>
</evidence>
<dbReference type="InterPro" id="IPR036890">
    <property type="entry name" value="HATPase_C_sf"/>
</dbReference>
<dbReference type="Pfam" id="PF02518">
    <property type="entry name" value="HATPase_c"/>
    <property type="match status" value="1"/>
</dbReference>
<keyword evidence="7" id="KW-0472">Membrane</keyword>
<dbReference type="InterPro" id="IPR050428">
    <property type="entry name" value="TCS_sensor_his_kinase"/>
</dbReference>
<dbReference type="PANTHER" id="PTHR45436:SF5">
    <property type="entry name" value="SENSOR HISTIDINE KINASE TRCS"/>
    <property type="match status" value="1"/>
</dbReference>
<evidence type="ECO:0000313" key="10">
    <source>
        <dbReference type="Proteomes" id="UP001597063"/>
    </source>
</evidence>
<dbReference type="EMBL" id="JBHTGP010000018">
    <property type="protein sequence ID" value="MFD0690689.1"/>
    <property type="molecule type" value="Genomic_DNA"/>
</dbReference>
<organism evidence="9 10">
    <name type="scientific">Actinomadura fibrosa</name>
    <dbReference type="NCBI Taxonomy" id="111802"/>
    <lineage>
        <taxon>Bacteria</taxon>
        <taxon>Bacillati</taxon>
        <taxon>Actinomycetota</taxon>
        <taxon>Actinomycetes</taxon>
        <taxon>Streptosporangiales</taxon>
        <taxon>Thermomonosporaceae</taxon>
        <taxon>Actinomadura</taxon>
    </lineage>
</organism>
<evidence type="ECO:0000256" key="7">
    <source>
        <dbReference type="SAM" id="Phobius"/>
    </source>
</evidence>
<gene>
    <name evidence="9" type="ORF">ACFQZM_39800</name>
</gene>
<feature type="region of interest" description="Disordered" evidence="6">
    <location>
        <begin position="732"/>
        <end position="795"/>
    </location>
</feature>
<keyword evidence="10" id="KW-1185">Reference proteome</keyword>
<sequence length="795" mass="85202">MALLLVPLLSLVALWGFAASITLGSVITKAQVNSAYHKVGIPASAMMTQLQQERTLSAVYTASARQDGTALQAQRAKTDAAAAIFRREALPADVDSEGPQLKQGLGEFARGLDALGELRSDVDRRTVRPLEAVQRYSELTDVLVDIFDHTGIVNDMGIYKSTRSLVSMSLAHDLMLRESAVVAAALAGGGRVTAQEQAAVARWAGAGRQQFDKGLADLSGDLRREIEVVADSTDYRLFRQYEDTVITARGARLPPQAAQWSALTPRLAADWGRTLERAGAVLSEQAEPIGFRIVLRLVVAGGLGLLAVIASIALSVFFGRGLSRELRELQSAARQLAQERLPRVVARLRAGEEVDAAAESQLTVTARTTEIGQVVDAFTQVQRTAVQSAVGESLLRRGINRVFLNLAWRSQSLLHRQLSMLDDMERRATDPEVLSDLFRLDHLTTRMRRHAEGLLILSGAAPGREWSRPAPMNDVLRSALAEVEEYERIEVVTTSDTSLVGRAVADVVHLLAELIENATVFSPPTTEVLVRGGLVGNGYAIEIIDRGIGIDHVERARLNELLSRPPEFDLADTDRLGLFVVSLLAARQNARVRLEESAFAGTTAIIILPREIVVEAIEPPADPALRAVRPPRGEAPPDGTPPDGTPPGGTPAGGFAVPGTLPPGPPPAAETPPAGVPIVTGTVPAPRDEPPAGHDPVPDWARRNPAPPGERPVLTRRRRLASLAPELREAIEARAAAAAADPGTDGGDETEAGDGEPRSAEETRAMWDSIEGGWQRGRADVDESPWGSPSDGRTP</sequence>
<dbReference type="EC" id="2.7.13.3" evidence="2"/>
<keyword evidence="5" id="KW-0418">Kinase</keyword>
<feature type="compositionally biased region" description="Pro residues" evidence="6">
    <location>
        <begin position="660"/>
        <end position="670"/>
    </location>
</feature>
<keyword evidence="3" id="KW-0597">Phosphoprotein</keyword>
<dbReference type="Pfam" id="PF08376">
    <property type="entry name" value="NIT"/>
    <property type="match status" value="1"/>
</dbReference>
<dbReference type="Gene3D" id="3.30.565.10">
    <property type="entry name" value="Histidine kinase-like ATPase, C-terminal domain"/>
    <property type="match status" value="1"/>
</dbReference>
<evidence type="ECO:0000313" key="9">
    <source>
        <dbReference type="EMBL" id="MFD0690689.1"/>
    </source>
</evidence>
<feature type="domain" description="Histidine kinase/HSP90-like ATPase" evidence="8">
    <location>
        <begin position="502"/>
        <end position="612"/>
    </location>
</feature>
<dbReference type="RefSeq" id="WP_378325392.1">
    <property type="nucleotide sequence ID" value="NZ_JBHTGP010000018.1"/>
</dbReference>
<accession>A0ABW2XX30</accession>
<proteinExistence type="predicted"/>
<evidence type="ECO:0000256" key="6">
    <source>
        <dbReference type="SAM" id="MobiDB-lite"/>
    </source>
</evidence>
<dbReference type="Proteomes" id="UP001597063">
    <property type="component" value="Unassembled WGS sequence"/>
</dbReference>
<protein>
    <recommendedName>
        <fullName evidence="2">histidine kinase</fullName>
        <ecNumber evidence="2">2.7.13.3</ecNumber>
    </recommendedName>
</protein>
<feature type="compositionally biased region" description="Basic and acidic residues" evidence="6">
    <location>
        <begin position="755"/>
        <end position="765"/>
    </location>
</feature>
<comment type="caution">
    <text evidence="9">The sequence shown here is derived from an EMBL/GenBank/DDBJ whole genome shotgun (WGS) entry which is preliminary data.</text>
</comment>
<dbReference type="PANTHER" id="PTHR45436">
    <property type="entry name" value="SENSOR HISTIDINE KINASE YKOH"/>
    <property type="match status" value="1"/>
</dbReference>
<dbReference type="InterPro" id="IPR003594">
    <property type="entry name" value="HATPase_dom"/>
</dbReference>
<feature type="compositionally biased region" description="Pro residues" evidence="6">
    <location>
        <begin position="638"/>
        <end position="649"/>
    </location>
</feature>
<comment type="catalytic activity">
    <reaction evidence="1">
        <text>ATP + protein L-histidine = ADP + protein N-phospho-L-histidine.</text>
        <dbReference type="EC" id="2.7.13.3"/>
    </reaction>
</comment>
<keyword evidence="7" id="KW-1133">Transmembrane helix</keyword>